<dbReference type="Pfam" id="PF02954">
    <property type="entry name" value="HTH_8"/>
    <property type="match status" value="1"/>
</dbReference>
<dbReference type="RefSeq" id="WP_183370552.1">
    <property type="nucleotide sequence ID" value="NZ_BAABHL010000065.1"/>
</dbReference>
<protein>
    <submittedName>
        <fullName evidence="7">Transcriptional regulator of acetoin/glycerol metabolism</fullName>
    </submittedName>
</protein>
<dbReference type="PRINTS" id="PR01590">
    <property type="entry name" value="HTHFIS"/>
</dbReference>
<keyword evidence="5" id="KW-0804">Transcription</keyword>
<dbReference type="Gene3D" id="1.10.8.60">
    <property type="match status" value="1"/>
</dbReference>
<dbReference type="Pfam" id="PF01590">
    <property type="entry name" value="GAF"/>
    <property type="match status" value="1"/>
</dbReference>
<dbReference type="InterPro" id="IPR003018">
    <property type="entry name" value="GAF"/>
</dbReference>
<dbReference type="PROSITE" id="PS50045">
    <property type="entry name" value="SIGMA54_INTERACT_4"/>
    <property type="match status" value="1"/>
</dbReference>
<evidence type="ECO:0000256" key="3">
    <source>
        <dbReference type="ARBA" id="ARBA00023015"/>
    </source>
</evidence>
<dbReference type="Proteomes" id="UP000551501">
    <property type="component" value="Unassembled WGS sequence"/>
</dbReference>
<dbReference type="AlphaFoldDB" id="A0A840F7L4"/>
<dbReference type="SUPFAM" id="SSF46689">
    <property type="entry name" value="Homeodomain-like"/>
    <property type="match status" value="1"/>
</dbReference>
<dbReference type="Gene3D" id="1.10.10.60">
    <property type="entry name" value="Homeodomain-like"/>
    <property type="match status" value="1"/>
</dbReference>
<dbReference type="Pfam" id="PF25601">
    <property type="entry name" value="AAA_lid_14"/>
    <property type="match status" value="1"/>
</dbReference>
<name>A0A840F7L4_9ACTN</name>
<dbReference type="GO" id="GO:0005524">
    <property type="term" value="F:ATP binding"/>
    <property type="evidence" value="ECO:0007669"/>
    <property type="project" value="UniProtKB-KW"/>
</dbReference>
<dbReference type="SUPFAM" id="SSF52540">
    <property type="entry name" value="P-loop containing nucleoside triphosphate hydrolases"/>
    <property type="match status" value="1"/>
</dbReference>
<comment type="caution">
    <text evidence="7">The sequence shown here is derived from an EMBL/GenBank/DDBJ whole genome shotgun (WGS) entry which is preliminary data.</text>
</comment>
<reference evidence="7 8" key="1">
    <citation type="submission" date="2020-08" db="EMBL/GenBank/DDBJ databases">
        <title>Sequencing the genomes of 1000 actinobacteria strains.</title>
        <authorList>
            <person name="Klenk H.-P."/>
        </authorList>
    </citation>
    <scope>NUCLEOTIDE SEQUENCE [LARGE SCALE GENOMIC DNA]</scope>
    <source>
        <strain evidence="7 8">DSM 45298</strain>
    </source>
</reference>
<dbReference type="InterPro" id="IPR029016">
    <property type="entry name" value="GAF-like_dom_sf"/>
</dbReference>
<organism evidence="7 8">
    <name type="scientific">Gordonia humi</name>
    <dbReference type="NCBI Taxonomy" id="686429"/>
    <lineage>
        <taxon>Bacteria</taxon>
        <taxon>Bacillati</taxon>
        <taxon>Actinomycetota</taxon>
        <taxon>Actinomycetes</taxon>
        <taxon>Mycobacteriales</taxon>
        <taxon>Gordoniaceae</taxon>
        <taxon>Gordonia</taxon>
    </lineage>
</organism>
<proteinExistence type="predicted"/>
<keyword evidence="4" id="KW-0238">DNA-binding</keyword>
<dbReference type="InterPro" id="IPR009057">
    <property type="entry name" value="Homeodomain-like_sf"/>
</dbReference>
<keyword evidence="1" id="KW-0547">Nucleotide-binding</keyword>
<keyword evidence="2" id="KW-0067">ATP-binding</keyword>
<dbReference type="PANTHER" id="PTHR32071">
    <property type="entry name" value="TRANSCRIPTIONAL REGULATORY PROTEIN"/>
    <property type="match status" value="1"/>
</dbReference>
<evidence type="ECO:0000313" key="7">
    <source>
        <dbReference type="EMBL" id="MBB4135517.1"/>
    </source>
</evidence>
<evidence type="ECO:0000256" key="1">
    <source>
        <dbReference type="ARBA" id="ARBA00022741"/>
    </source>
</evidence>
<dbReference type="InterPro" id="IPR058031">
    <property type="entry name" value="AAA_lid_NorR"/>
</dbReference>
<evidence type="ECO:0000256" key="4">
    <source>
        <dbReference type="ARBA" id="ARBA00023125"/>
    </source>
</evidence>
<dbReference type="Gene3D" id="3.30.450.40">
    <property type="match status" value="1"/>
</dbReference>
<dbReference type="EMBL" id="JACIFP010000001">
    <property type="protein sequence ID" value="MBB4135517.1"/>
    <property type="molecule type" value="Genomic_DNA"/>
</dbReference>
<feature type="domain" description="Sigma-54 factor interaction" evidence="6">
    <location>
        <begin position="349"/>
        <end position="507"/>
    </location>
</feature>
<dbReference type="InterPro" id="IPR027417">
    <property type="entry name" value="P-loop_NTPase"/>
</dbReference>
<accession>A0A840F7L4</accession>
<evidence type="ECO:0000256" key="2">
    <source>
        <dbReference type="ARBA" id="ARBA00022840"/>
    </source>
</evidence>
<gene>
    <name evidence="7" type="ORF">BKA16_002069</name>
</gene>
<evidence type="ECO:0000313" key="8">
    <source>
        <dbReference type="Proteomes" id="UP000551501"/>
    </source>
</evidence>
<evidence type="ECO:0000256" key="5">
    <source>
        <dbReference type="ARBA" id="ARBA00023163"/>
    </source>
</evidence>
<keyword evidence="8" id="KW-1185">Reference proteome</keyword>
<dbReference type="PANTHER" id="PTHR32071:SF122">
    <property type="entry name" value="SIGMA FACTOR"/>
    <property type="match status" value="1"/>
</dbReference>
<evidence type="ECO:0000259" key="6">
    <source>
        <dbReference type="PROSITE" id="PS50045"/>
    </source>
</evidence>
<dbReference type="GO" id="GO:0043565">
    <property type="term" value="F:sequence-specific DNA binding"/>
    <property type="evidence" value="ECO:0007669"/>
    <property type="project" value="InterPro"/>
</dbReference>
<sequence>MPELDLTAVRYRFLSEEALSSGVRESIFNSWRRSKAMEVSVDPVDLPFIREPELDSPLVQAARPIMRRLAEGLEAEPVSAILTSDDGVVLSRAGAVGRLGRDLDTVHLAPGFSYSESSVGTNGIGTTLETRKPTLVVGAEHYRESLVDLACAGVPIVDPTSGRLLGVLDLTGRIEHGGGLMMTLALSAAKQIEDRLLEFSGTVQSALLQAYNVACRRHVGTMVLAVSDDLVLMNQRLRRTIESTDQSALIEHAVDATSTATRSTVDELPSGITVRITRVDTIETMDAAALFTVHVVEAAATRPNVRRVPVSLPGMVGRSSMWRQTCSDLLRALETSQWAVAAGERGTGRCSALKAAAEVHRSGHVRVFAPEHLSTGDGLVELADELDHEGFNIVLRDIDTLDADTVEHIAALVSDKVDDGWLGMTADISDGDTTLDTVLLPMFMRTIGVPSLRYRVEDLQDLVPLLLRRLTRGDDVSMSPAAMRQLAKYGWPGNVAELRNILAMVVRQQRAGVIEVDQLPPVCRTFGRHTLSQMEALERDAIVRALTENDYNKRAAAESLGLSRATIYRKIKQFSIAT</sequence>
<dbReference type="GO" id="GO:0006355">
    <property type="term" value="P:regulation of DNA-templated transcription"/>
    <property type="evidence" value="ECO:0007669"/>
    <property type="project" value="InterPro"/>
</dbReference>
<keyword evidence="3" id="KW-0805">Transcription regulation</keyword>
<dbReference type="InterPro" id="IPR002078">
    <property type="entry name" value="Sigma_54_int"/>
</dbReference>
<dbReference type="InterPro" id="IPR002197">
    <property type="entry name" value="HTH_Fis"/>
</dbReference>